<reference evidence="1" key="1">
    <citation type="journal article" date="2021" name="Environ. Microbiol.">
        <title>Genomic characterization of three novel Desulfobacterota classes expand the metabolic and phylogenetic diversity of the phylum.</title>
        <authorList>
            <person name="Murphy C.L."/>
            <person name="Biggerstaff J."/>
            <person name="Eichhorn A."/>
            <person name="Ewing E."/>
            <person name="Shahan R."/>
            <person name="Soriano D."/>
            <person name="Stewart S."/>
            <person name="VanMol K."/>
            <person name="Walker R."/>
            <person name="Walters P."/>
            <person name="Elshahed M.S."/>
            <person name="Youssef N.H."/>
        </authorList>
    </citation>
    <scope>NUCLEOTIDE SEQUENCE</scope>
    <source>
        <strain evidence="1">Zod_Metabat.24</strain>
    </source>
</reference>
<dbReference type="Proteomes" id="UP000809273">
    <property type="component" value="Unassembled WGS sequence"/>
</dbReference>
<organism evidence="1 2">
    <name type="scientific">Candidatus Zymogenus saltonus</name>
    <dbReference type="NCBI Taxonomy" id="2844893"/>
    <lineage>
        <taxon>Bacteria</taxon>
        <taxon>Deltaproteobacteria</taxon>
        <taxon>Candidatus Zymogenia</taxon>
        <taxon>Candidatus Zymogeniales</taxon>
        <taxon>Candidatus Zymogenaceae</taxon>
        <taxon>Candidatus Zymogenus</taxon>
    </lineage>
</organism>
<proteinExistence type="predicted"/>
<evidence type="ECO:0000313" key="1">
    <source>
        <dbReference type="EMBL" id="MBN1571563.1"/>
    </source>
</evidence>
<dbReference type="AlphaFoldDB" id="A0A9D8PLW5"/>
<accession>A0A9D8PLW5</accession>
<protein>
    <submittedName>
        <fullName evidence="1">Uncharacterized protein</fullName>
    </submittedName>
</protein>
<name>A0A9D8PLW5_9DELT</name>
<comment type="caution">
    <text evidence="1">The sequence shown here is derived from an EMBL/GenBank/DDBJ whole genome shotgun (WGS) entry which is preliminary data.</text>
</comment>
<sequence length="331" mass="36524">MEYIIDDHRECIGCGKDGFILRGYEKNTDGPLTAKIKMDKRTEGWVGLPHGGFGMGAIMELASGLPDYPDDPKSIFPLRADFRMGGTAVALGDEVTVTAERKDGGATGVIRKEGVNLPYISGDISFSTEDAKEREAFEAYLPSNFSKLDGRLIPLPYYTDCFVCGAERKEPGLKRKFHLFDDPEDSDGKTVVSLVGFEGGDGETFFRFRRGEFVHLIAPLALGDETTGWGGFFIAKNGGVSVRLSYNFYREIRLGEKIVFFGRGSRMKGDISKRLLFWATGGAAAVDENGAFETVLTTSGQWFGLPALTDQMHIHLIPEEYRTRAFEMADS</sequence>
<reference evidence="1" key="2">
    <citation type="submission" date="2021-01" db="EMBL/GenBank/DDBJ databases">
        <authorList>
            <person name="Hahn C.R."/>
            <person name="Youssef N.H."/>
            <person name="Elshahed M."/>
        </authorList>
    </citation>
    <scope>NUCLEOTIDE SEQUENCE</scope>
    <source>
        <strain evidence="1">Zod_Metabat.24</strain>
    </source>
</reference>
<dbReference type="EMBL" id="JAFGIX010000001">
    <property type="protein sequence ID" value="MBN1571563.1"/>
    <property type="molecule type" value="Genomic_DNA"/>
</dbReference>
<gene>
    <name evidence="1" type="ORF">JW984_00020</name>
</gene>
<evidence type="ECO:0000313" key="2">
    <source>
        <dbReference type="Proteomes" id="UP000809273"/>
    </source>
</evidence>